<comment type="subcellular location">
    <subcellularLocation>
        <location evidence="1">Membrane</location>
    </subcellularLocation>
</comment>
<dbReference type="EMBL" id="UINC01041947">
    <property type="protein sequence ID" value="SVB43909.1"/>
    <property type="molecule type" value="Genomic_DNA"/>
</dbReference>
<evidence type="ECO:0000256" key="6">
    <source>
        <dbReference type="ARBA" id="ARBA00023239"/>
    </source>
</evidence>
<keyword evidence="2" id="KW-0812">Transmembrane</keyword>
<dbReference type="PANTHER" id="PTHR11920:SF335">
    <property type="entry name" value="GUANYLATE CYCLASE"/>
    <property type="match status" value="1"/>
</dbReference>
<dbReference type="GO" id="GO:0016020">
    <property type="term" value="C:membrane"/>
    <property type="evidence" value="ECO:0007669"/>
    <property type="project" value="UniProtKB-SubCell"/>
</dbReference>
<dbReference type="AlphaFoldDB" id="A0A382E0F7"/>
<evidence type="ECO:0000259" key="7">
    <source>
        <dbReference type="PROSITE" id="PS50125"/>
    </source>
</evidence>
<dbReference type="PROSITE" id="PS50125">
    <property type="entry name" value="GUANYLATE_CYCLASE_2"/>
    <property type="match status" value="1"/>
</dbReference>
<protein>
    <recommendedName>
        <fullName evidence="7">Guanylate cyclase domain-containing protein</fullName>
    </recommendedName>
</protein>
<evidence type="ECO:0000256" key="5">
    <source>
        <dbReference type="ARBA" id="ARBA00023136"/>
    </source>
</evidence>
<feature type="domain" description="Guanylate cyclase" evidence="7">
    <location>
        <begin position="220"/>
        <end position="348"/>
    </location>
</feature>
<dbReference type="PANTHER" id="PTHR11920">
    <property type="entry name" value="GUANYLYL CYCLASE"/>
    <property type="match status" value="1"/>
</dbReference>
<organism evidence="8">
    <name type="scientific">marine metagenome</name>
    <dbReference type="NCBI Taxonomy" id="408172"/>
    <lineage>
        <taxon>unclassified sequences</taxon>
        <taxon>metagenomes</taxon>
        <taxon>ecological metagenomes</taxon>
    </lineage>
</organism>
<dbReference type="InterPro" id="IPR001054">
    <property type="entry name" value="A/G_cyclase"/>
</dbReference>
<evidence type="ECO:0000256" key="3">
    <source>
        <dbReference type="ARBA" id="ARBA00022741"/>
    </source>
</evidence>
<dbReference type="CDD" id="cd07302">
    <property type="entry name" value="CHD"/>
    <property type="match status" value="1"/>
</dbReference>
<dbReference type="Gene3D" id="3.30.70.1230">
    <property type="entry name" value="Nucleotide cyclase"/>
    <property type="match status" value="1"/>
</dbReference>
<evidence type="ECO:0000256" key="2">
    <source>
        <dbReference type="ARBA" id="ARBA00022692"/>
    </source>
</evidence>
<dbReference type="InterPro" id="IPR029787">
    <property type="entry name" value="Nucleotide_cyclase"/>
</dbReference>
<dbReference type="Gene3D" id="3.30.450.40">
    <property type="match status" value="1"/>
</dbReference>
<evidence type="ECO:0000256" key="1">
    <source>
        <dbReference type="ARBA" id="ARBA00004370"/>
    </source>
</evidence>
<dbReference type="SMART" id="SM00044">
    <property type="entry name" value="CYCc"/>
    <property type="match status" value="1"/>
</dbReference>
<dbReference type="GO" id="GO:0009190">
    <property type="term" value="P:cyclic nucleotide biosynthetic process"/>
    <property type="evidence" value="ECO:0007669"/>
    <property type="project" value="InterPro"/>
</dbReference>
<proteinExistence type="predicted"/>
<keyword evidence="6" id="KW-0456">Lyase</keyword>
<keyword evidence="3" id="KW-0547">Nucleotide-binding</keyword>
<name>A0A382E0F7_9ZZZZ</name>
<dbReference type="GO" id="GO:0000166">
    <property type="term" value="F:nucleotide binding"/>
    <property type="evidence" value="ECO:0007669"/>
    <property type="project" value="UniProtKB-KW"/>
</dbReference>
<keyword evidence="5" id="KW-0472">Membrane</keyword>
<keyword evidence="4" id="KW-1133">Transmembrane helix</keyword>
<sequence>MNTINKEYFALRKEQGLKAGIVPVPTPSDEEKRLKELERLGILEKDFESDRRFNNITQIARYLTDCPFSVVNILGKDSQFCKLSSGVPIANLLLQQEIPRDISICQYVLSAPEEQLIIENIDEDERTRNFKNMPGSSGIKFYAGSPLVSSQGYALGTLCVAALEPTTLNHSQKEALRLLSDQVTTLLEQDSRITDYDLEEKVDVLEPTEGWKGEYYSSATILFSDFVGFTRLVEEIQPGELLETLNRFFTGFDQIIAKHGLKKVKTIGDAYMCVGGVPEGRNSHPQDTCSAGIDLVRFVEGTNMQHRALGKSDWPIRVGIHTGPVIAGYSGGSFDIWGDTVNIAARMESSGEAGKVHISDMTCKFLHHSESVIDRGMTDLKNKSSMHTYFIDG</sequence>
<gene>
    <name evidence="8" type="ORF">METZ01_LOCUS196763</name>
</gene>
<dbReference type="InterPro" id="IPR029016">
    <property type="entry name" value="GAF-like_dom_sf"/>
</dbReference>
<dbReference type="InterPro" id="IPR003018">
    <property type="entry name" value="GAF"/>
</dbReference>
<dbReference type="GO" id="GO:0016829">
    <property type="term" value="F:lyase activity"/>
    <property type="evidence" value="ECO:0007669"/>
    <property type="project" value="UniProtKB-KW"/>
</dbReference>
<dbReference type="GO" id="GO:0035556">
    <property type="term" value="P:intracellular signal transduction"/>
    <property type="evidence" value="ECO:0007669"/>
    <property type="project" value="InterPro"/>
</dbReference>
<dbReference type="SUPFAM" id="SSF55073">
    <property type="entry name" value="Nucleotide cyclase"/>
    <property type="match status" value="1"/>
</dbReference>
<accession>A0A382E0F7</accession>
<evidence type="ECO:0000256" key="4">
    <source>
        <dbReference type="ARBA" id="ARBA00022989"/>
    </source>
</evidence>
<dbReference type="InterPro" id="IPR050401">
    <property type="entry name" value="Cyclic_nucleotide_synthase"/>
</dbReference>
<dbReference type="SMART" id="SM00065">
    <property type="entry name" value="GAF"/>
    <property type="match status" value="1"/>
</dbReference>
<dbReference type="Pfam" id="PF00211">
    <property type="entry name" value="Guanylate_cyc"/>
    <property type="match status" value="1"/>
</dbReference>
<evidence type="ECO:0000313" key="8">
    <source>
        <dbReference type="EMBL" id="SVB43909.1"/>
    </source>
</evidence>
<dbReference type="SUPFAM" id="SSF55781">
    <property type="entry name" value="GAF domain-like"/>
    <property type="match status" value="1"/>
</dbReference>
<reference evidence="8" key="1">
    <citation type="submission" date="2018-05" db="EMBL/GenBank/DDBJ databases">
        <authorList>
            <person name="Lanie J.A."/>
            <person name="Ng W.-L."/>
            <person name="Kazmierczak K.M."/>
            <person name="Andrzejewski T.M."/>
            <person name="Davidsen T.M."/>
            <person name="Wayne K.J."/>
            <person name="Tettelin H."/>
            <person name="Glass J.I."/>
            <person name="Rusch D."/>
            <person name="Podicherti R."/>
            <person name="Tsui H.-C.T."/>
            <person name="Winkler M.E."/>
        </authorList>
    </citation>
    <scope>NUCLEOTIDE SEQUENCE</scope>
</reference>